<dbReference type="Gene3D" id="3.40.50.360">
    <property type="match status" value="1"/>
</dbReference>
<evidence type="ECO:0000256" key="3">
    <source>
        <dbReference type="ARBA" id="ARBA00022490"/>
    </source>
</evidence>
<evidence type="ECO:0000256" key="1">
    <source>
        <dbReference type="ARBA" id="ARBA00001917"/>
    </source>
</evidence>
<keyword evidence="7" id="KW-0521">NADP</keyword>
<dbReference type="GO" id="GO:0010181">
    <property type="term" value="F:FMN binding"/>
    <property type="evidence" value="ECO:0007669"/>
    <property type="project" value="InterPro"/>
</dbReference>
<dbReference type="Gene3D" id="3.40.50.80">
    <property type="entry name" value="Nucleotide-binding domain of ferredoxin-NADP reductase (FNR) module"/>
    <property type="match status" value="1"/>
</dbReference>
<dbReference type="Pfam" id="PF00667">
    <property type="entry name" value="FAD_binding_1"/>
    <property type="match status" value="1"/>
</dbReference>
<keyword evidence="6" id="KW-0274">FAD</keyword>
<dbReference type="InterPro" id="IPR023173">
    <property type="entry name" value="NADPH_Cyt_P450_Rdtase_alpha"/>
</dbReference>
<evidence type="ECO:0000256" key="6">
    <source>
        <dbReference type="ARBA" id="ARBA00022827"/>
    </source>
</evidence>
<sequence>LLVTVSVSIDRLMIREMSLVIVYGTETGTAEDVAEGLWREALARNLSARLLPMDEYDIESLSSSGTVLFVMSTSGQGEFPPNARSNWRWLLRKGHPSDLLKEVNVAVIGLGDSSYQKYNFAGKKLFRRLIQLGARDLLPVCLADDQHESGIDGALLPWKEQLWQRLQTVYEGVSLSIDPTASPLCKYTLRYDAENELNGQSDHRSVKESDLRVVRVVENRRVTADDHFQDTRLVSFDSRGVEGMEYSPGDVLMVHPYNPEETLRIALDALQYPDELLDRPFYAVPTDESIRLLPRDVVGDGPLALRDCLLRLFDLQQRPRRSFFELMGAISTHEAEREKLLELASAAGQDDYIDYVTRTRRTVAETLRDFGNSAREIPPERLFDILPRIRARAFSIASCPVKHAGKIQILVAKVQYKAARMAEPRRGLCSSFISRLEEGEEVRVRVRPGTFRFPSVDRAVVAVGPGTGVAPFRSLIEWRSGHGSSGASMLFFGCRGRKRDDYFRAEWDELMAARPDTVTVHTAYSRDEEEKAGSRRYVQHVMLQQRAQLMRLLREEKAWIFVAGSAGDMPKAVMEALDLMGKEAYGEDGFAAQLEKEGRLQFETWS</sequence>
<dbReference type="Proteomes" id="UP001432027">
    <property type="component" value="Unassembled WGS sequence"/>
</dbReference>
<dbReference type="InterPro" id="IPR001094">
    <property type="entry name" value="Flavdoxin-like"/>
</dbReference>
<dbReference type="HAMAP" id="MF_03178">
    <property type="entry name" value="NDOR1"/>
    <property type="match status" value="1"/>
</dbReference>
<comment type="cofactor">
    <cofactor evidence="2">
        <name>FAD</name>
        <dbReference type="ChEBI" id="CHEBI:57692"/>
    </cofactor>
</comment>
<dbReference type="InterPro" id="IPR001709">
    <property type="entry name" value="Flavoprot_Pyr_Nucl_cyt_Rdtase"/>
</dbReference>
<gene>
    <name evidence="11" type="ORF">PENTCL1PPCAC_9457</name>
</gene>
<dbReference type="InterPro" id="IPR003097">
    <property type="entry name" value="CysJ-like_FAD-binding"/>
</dbReference>
<dbReference type="PANTHER" id="PTHR19384:SF10">
    <property type="entry name" value="NADPH-DEPENDENT DIFLAVIN OXIDOREDUCTASE 1"/>
    <property type="match status" value="1"/>
</dbReference>
<evidence type="ECO:0000256" key="5">
    <source>
        <dbReference type="ARBA" id="ARBA00022643"/>
    </source>
</evidence>
<dbReference type="Gene3D" id="2.40.30.10">
    <property type="entry name" value="Translation factors"/>
    <property type="match status" value="1"/>
</dbReference>
<proteinExistence type="inferred from homology"/>
<dbReference type="InterPro" id="IPR017938">
    <property type="entry name" value="Riboflavin_synthase-like_b-brl"/>
</dbReference>
<evidence type="ECO:0000256" key="2">
    <source>
        <dbReference type="ARBA" id="ARBA00001974"/>
    </source>
</evidence>
<organism evidence="11 12">
    <name type="scientific">Pristionchus entomophagus</name>
    <dbReference type="NCBI Taxonomy" id="358040"/>
    <lineage>
        <taxon>Eukaryota</taxon>
        <taxon>Metazoa</taxon>
        <taxon>Ecdysozoa</taxon>
        <taxon>Nematoda</taxon>
        <taxon>Chromadorea</taxon>
        <taxon>Rhabditida</taxon>
        <taxon>Rhabditina</taxon>
        <taxon>Diplogasteromorpha</taxon>
        <taxon>Diplogasteroidea</taxon>
        <taxon>Neodiplogasteridae</taxon>
        <taxon>Pristionchus</taxon>
    </lineage>
</organism>
<dbReference type="Pfam" id="PF00175">
    <property type="entry name" value="NAD_binding_1"/>
    <property type="match status" value="1"/>
</dbReference>
<dbReference type="PANTHER" id="PTHR19384">
    <property type="entry name" value="NITRIC OXIDE SYNTHASE-RELATED"/>
    <property type="match status" value="1"/>
</dbReference>
<dbReference type="InterPro" id="IPR017927">
    <property type="entry name" value="FAD-bd_FR_type"/>
</dbReference>
<evidence type="ECO:0000313" key="12">
    <source>
        <dbReference type="Proteomes" id="UP001432027"/>
    </source>
</evidence>
<feature type="domain" description="Flavodoxin-like" evidence="9">
    <location>
        <begin position="19"/>
        <end position="163"/>
    </location>
</feature>
<keyword evidence="5" id="KW-0288">FMN</keyword>
<dbReference type="GO" id="GO:0005829">
    <property type="term" value="C:cytosol"/>
    <property type="evidence" value="ECO:0007669"/>
    <property type="project" value="TreeGrafter"/>
</dbReference>
<dbReference type="InterPro" id="IPR029039">
    <property type="entry name" value="Flavoprotein-like_sf"/>
</dbReference>
<comment type="caution">
    <text evidence="11">The sequence shown here is derived from an EMBL/GenBank/DDBJ whole genome shotgun (WGS) entry which is preliminary data.</text>
</comment>
<dbReference type="SUPFAM" id="SSF63380">
    <property type="entry name" value="Riboflavin synthase domain-like"/>
    <property type="match status" value="1"/>
</dbReference>
<protein>
    <submittedName>
        <fullName evidence="11">Uncharacterized protein</fullName>
    </submittedName>
</protein>
<reference evidence="11" key="1">
    <citation type="submission" date="2023-10" db="EMBL/GenBank/DDBJ databases">
        <title>Genome assembly of Pristionchus species.</title>
        <authorList>
            <person name="Yoshida K."/>
            <person name="Sommer R.J."/>
        </authorList>
    </citation>
    <scope>NUCLEOTIDE SEQUENCE</scope>
    <source>
        <strain evidence="11">RS0144</strain>
    </source>
</reference>
<dbReference type="InterPro" id="IPR039261">
    <property type="entry name" value="FNR_nucleotide-bd"/>
</dbReference>
<dbReference type="SUPFAM" id="SSF52218">
    <property type="entry name" value="Flavoproteins"/>
    <property type="match status" value="1"/>
</dbReference>
<dbReference type="Pfam" id="PF00258">
    <property type="entry name" value="Flavodoxin_1"/>
    <property type="match status" value="1"/>
</dbReference>
<feature type="non-terminal residue" evidence="11">
    <location>
        <position position="1"/>
    </location>
</feature>
<dbReference type="InterPro" id="IPR028879">
    <property type="entry name" value="NDOR1"/>
</dbReference>
<evidence type="ECO:0000259" key="10">
    <source>
        <dbReference type="PROSITE" id="PS51384"/>
    </source>
</evidence>
<dbReference type="GO" id="GO:0160246">
    <property type="term" value="F:NADPH-iron-sulfur [2Fe-2S] protein oxidoreductase activity"/>
    <property type="evidence" value="ECO:0007669"/>
    <property type="project" value="InterPro"/>
</dbReference>
<evidence type="ECO:0000259" key="9">
    <source>
        <dbReference type="PROSITE" id="PS50902"/>
    </source>
</evidence>
<accession>A0AAV5SV97</accession>
<feature type="domain" description="FAD-binding FR-type" evidence="10">
    <location>
        <begin position="209"/>
        <end position="454"/>
    </location>
</feature>
<dbReference type="PROSITE" id="PS51384">
    <property type="entry name" value="FAD_FR"/>
    <property type="match status" value="1"/>
</dbReference>
<dbReference type="PROSITE" id="PS50902">
    <property type="entry name" value="FLAVODOXIN_LIKE"/>
    <property type="match status" value="1"/>
</dbReference>
<dbReference type="AlphaFoldDB" id="A0AAV5SV97"/>
<keyword evidence="12" id="KW-1185">Reference proteome</keyword>
<keyword evidence="8" id="KW-0560">Oxidoreductase</keyword>
<keyword evidence="3" id="KW-0963">Cytoplasm</keyword>
<dbReference type="SUPFAM" id="SSF52343">
    <property type="entry name" value="Ferredoxin reductase-like, C-terminal NADP-linked domain"/>
    <property type="match status" value="1"/>
</dbReference>
<evidence type="ECO:0000256" key="8">
    <source>
        <dbReference type="ARBA" id="ARBA00023002"/>
    </source>
</evidence>
<dbReference type="PRINTS" id="PR00369">
    <property type="entry name" value="FLAVODOXIN"/>
</dbReference>
<dbReference type="FunFam" id="3.40.50.360:FF:000034">
    <property type="entry name" value="NADPH-dependent diflavin oxidoreductase 1"/>
    <property type="match status" value="1"/>
</dbReference>
<dbReference type="InterPro" id="IPR008254">
    <property type="entry name" value="Flavodoxin/NO_synth"/>
</dbReference>
<name>A0AAV5SV97_9BILA</name>
<comment type="cofactor">
    <cofactor evidence="1">
        <name>FMN</name>
        <dbReference type="ChEBI" id="CHEBI:58210"/>
    </cofactor>
</comment>
<dbReference type="Gene3D" id="1.20.990.10">
    <property type="entry name" value="NADPH-cytochrome p450 Reductase, Chain A, domain 3"/>
    <property type="match status" value="1"/>
</dbReference>
<evidence type="ECO:0000313" key="11">
    <source>
        <dbReference type="EMBL" id="GMS87282.1"/>
    </source>
</evidence>
<dbReference type="InterPro" id="IPR001433">
    <property type="entry name" value="OxRdtase_FAD/NAD-bd"/>
</dbReference>
<keyword evidence="4" id="KW-0285">Flavoprotein</keyword>
<evidence type="ECO:0000256" key="7">
    <source>
        <dbReference type="ARBA" id="ARBA00022857"/>
    </source>
</evidence>
<dbReference type="GO" id="GO:0050660">
    <property type="term" value="F:flavin adenine dinucleotide binding"/>
    <property type="evidence" value="ECO:0007669"/>
    <property type="project" value="TreeGrafter"/>
</dbReference>
<dbReference type="EMBL" id="BTSX01000003">
    <property type="protein sequence ID" value="GMS87282.1"/>
    <property type="molecule type" value="Genomic_DNA"/>
</dbReference>
<dbReference type="PRINTS" id="PR00371">
    <property type="entry name" value="FPNCR"/>
</dbReference>
<evidence type="ECO:0000256" key="4">
    <source>
        <dbReference type="ARBA" id="ARBA00022630"/>
    </source>
</evidence>